<name>A0A8J2L4I1_9HEXA</name>
<feature type="non-terminal residue" evidence="1">
    <location>
        <position position="1"/>
    </location>
</feature>
<keyword evidence="2" id="KW-1185">Reference proteome</keyword>
<dbReference type="EMBL" id="CAJVCH010343863">
    <property type="protein sequence ID" value="CAG7815418.1"/>
    <property type="molecule type" value="Genomic_DNA"/>
</dbReference>
<dbReference type="AlphaFoldDB" id="A0A8J2L4I1"/>
<reference evidence="1" key="1">
    <citation type="submission" date="2021-06" db="EMBL/GenBank/DDBJ databases">
        <authorList>
            <person name="Hodson N. C."/>
            <person name="Mongue J. A."/>
            <person name="Jaron S. K."/>
        </authorList>
    </citation>
    <scope>NUCLEOTIDE SEQUENCE</scope>
</reference>
<gene>
    <name evidence="1" type="ORF">AFUS01_LOCUS26101</name>
</gene>
<accession>A0A8J2L4I1</accession>
<dbReference type="Proteomes" id="UP000708208">
    <property type="component" value="Unassembled WGS sequence"/>
</dbReference>
<organism evidence="1 2">
    <name type="scientific">Allacma fusca</name>
    <dbReference type="NCBI Taxonomy" id="39272"/>
    <lineage>
        <taxon>Eukaryota</taxon>
        <taxon>Metazoa</taxon>
        <taxon>Ecdysozoa</taxon>
        <taxon>Arthropoda</taxon>
        <taxon>Hexapoda</taxon>
        <taxon>Collembola</taxon>
        <taxon>Symphypleona</taxon>
        <taxon>Sminthuridae</taxon>
        <taxon>Allacma</taxon>
    </lineage>
</organism>
<comment type="caution">
    <text evidence="1">The sequence shown here is derived from an EMBL/GenBank/DDBJ whole genome shotgun (WGS) entry which is preliminary data.</text>
</comment>
<sequence>YSDGYTFLGIGFTPADVSTDDTLDDKLCDPSPAPDARFASDWSEVPQEHFLKL</sequence>
<evidence type="ECO:0000313" key="2">
    <source>
        <dbReference type="Proteomes" id="UP000708208"/>
    </source>
</evidence>
<proteinExistence type="predicted"/>
<evidence type="ECO:0000313" key="1">
    <source>
        <dbReference type="EMBL" id="CAG7815418.1"/>
    </source>
</evidence>
<protein>
    <submittedName>
        <fullName evidence="1">Uncharacterized protein</fullName>
    </submittedName>
</protein>